<feature type="region of interest" description="Disordered" evidence="2">
    <location>
        <begin position="1"/>
        <end position="26"/>
    </location>
</feature>
<evidence type="ECO:0000313" key="5">
    <source>
        <dbReference type="Proteomes" id="UP000238312"/>
    </source>
</evidence>
<dbReference type="Gene3D" id="1.10.1660.10">
    <property type="match status" value="1"/>
</dbReference>
<organism evidence="4 5">
    <name type="scientific">Nonomuraea fuscirosea</name>
    <dbReference type="NCBI Taxonomy" id="1291556"/>
    <lineage>
        <taxon>Bacteria</taxon>
        <taxon>Bacillati</taxon>
        <taxon>Actinomycetota</taxon>
        <taxon>Actinomycetes</taxon>
        <taxon>Streptosporangiales</taxon>
        <taxon>Streptosporangiaceae</taxon>
        <taxon>Nonomuraea</taxon>
    </lineage>
</organism>
<protein>
    <submittedName>
        <fullName evidence="4">DNA-binding transcriptional MerR regulator</fullName>
    </submittedName>
</protein>
<dbReference type="InterPro" id="IPR000551">
    <property type="entry name" value="MerR-type_HTH_dom"/>
</dbReference>
<dbReference type="AlphaFoldDB" id="A0A2T0N487"/>
<reference evidence="4 5" key="1">
    <citation type="submission" date="2018-03" db="EMBL/GenBank/DDBJ databases">
        <title>Genomic Encyclopedia of Type Strains, Phase III (KMG-III): the genomes of soil and plant-associated and newly described type strains.</title>
        <authorList>
            <person name="Whitman W."/>
        </authorList>
    </citation>
    <scope>NUCLEOTIDE SEQUENCE [LARGE SCALE GENOMIC DNA]</scope>
    <source>
        <strain evidence="4 5">CGMCC 4.7104</strain>
    </source>
</reference>
<dbReference type="Proteomes" id="UP000238312">
    <property type="component" value="Unassembled WGS sequence"/>
</dbReference>
<keyword evidence="1 4" id="KW-0238">DNA-binding</keyword>
<evidence type="ECO:0000256" key="2">
    <source>
        <dbReference type="SAM" id="MobiDB-lite"/>
    </source>
</evidence>
<comment type="caution">
    <text evidence="4">The sequence shown here is derived from an EMBL/GenBank/DDBJ whole genome shotgun (WGS) entry which is preliminary data.</text>
</comment>
<sequence length="104" mass="11551">MSVRALRHYEEQGLLTPGRGPGGQREYTEDAVTRVHILQQLYAAGPSSRRIAELLPCIEADTTTEHQRAMLAAEHARIKRQIDHLTTALGRIEKIVEAAADRPA</sequence>
<accession>A0A2T0N487</accession>
<evidence type="ECO:0000259" key="3">
    <source>
        <dbReference type="PROSITE" id="PS50937"/>
    </source>
</evidence>
<dbReference type="GO" id="GO:0003677">
    <property type="term" value="F:DNA binding"/>
    <property type="evidence" value="ECO:0007669"/>
    <property type="project" value="UniProtKB-KW"/>
</dbReference>
<dbReference type="PANTHER" id="PTHR30204">
    <property type="entry name" value="REDOX-CYCLING DRUG-SENSING TRANSCRIPTIONAL ACTIVATOR SOXR"/>
    <property type="match status" value="1"/>
</dbReference>
<dbReference type="PROSITE" id="PS50937">
    <property type="entry name" value="HTH_MERR_2"/>
    <property type="match status" value="1"/>
</dbReference>
<dbReference type="Pfam" id="PF13411">
    <property type="entry name" value="MerR_1"/>
    <property type="match status" value="1"/>
</dbReference>
<dbReference type="EMBL" id="PVNG01000005">
    <property type="protein sequence ID" value="PRX66966.1"/>
    <property type="molecule type" value="Genomic_DNA"/>
</dbReference>
<dbReference type="SUPFAM" id="SSF46955">
    <property type="entry name" value="Putative DNA-binding domain"/>
    <property type="match status" value="1"/>
</dbReference>
<dbReference type="InterPro" id="IPR009061">
    <property type="entry name" value="DNA-bd_dom_put_sf"/>
</dbReference>
<proteinExistence type="predicted"/>
<gene>
    <name evidence="4" type="ORF">B0I32_105406</name>
</gene>
<evidence type="ECO:0000313" key="4">
    <source>
        <dbReference type="EMBL" id="PRX66966.1"/>
    </source>
</evidence>
<dbReference type="SMART" id="SM00422">
    <property type="entry name" value="HTH_MERR"/>
    <property type="match status" value="1"/>
</dbReference>
<keyword evidence="5" id="KW-1185">Reference proteome</keyword>
<name>A0A2T0N487_9ACTN</name>
<dbReference type="InterPro" id="IPR047057">
    <property type="entry name" value="MerR_fam"/>
</dbReference>
<dbReference type="PRINTS" id="PR00040">
    <property type="entry name" value="HTHMERR"/>
</dbReference>
<dbReference type="PANTHER" id="PTHR30204:SF97">
    <property type="entry name" value="MERR FAMILY REGULATORY PROTEIN"/>
    <property type="match status" value="1"/>
</dbReference>
<dbReference type="GO" id="GO:0003700">
    <property type="term" value="F:DNA-binding transcription factor activity"/>
    <property type="evidence" value="ECO:0007669"/>
    <property type="project" value="InterPro"/>
</dbReference>
<evidence type="ECO:0000256" key="1">
    <source>
        <dbReference type="ARBA" id="ARBA00023125"/>
    </source>
</evidence>
<feature type="domain" description="HTH merR-type" evidence="3">
    <location>
        <begin position="1"/>
        <end position="57"/>
    </location>
</feature>